<dbReference type="InterPro" id="IPR012337">
    <property type="entry name" value="RNaseH-like_sf"/>
</dbReference>
<dbReference type="Pfam" id="PF04937">
    <property type="entry name" value="DUF659"/>
    <property type="match status" value="1"/>
</dbReference>
<dbReference type="InterPro" id="IPR007021">
    <property type="entry name" value="DUF659"/>
</dbReference>
<dbReference type="GO" id="GO:0046983">
    <property type="term" value="F:protein dimerization activity"/>
    <property type="evidence" value="ECO:0007669"/>
    <property type="project" value="InterPro"/>
</dbReference>
<evidence type="ECO:0000259" key="2">
    <source>
        <dbReference type="Pfam" id="PF05699"/>
    </source>
</evidence>
<proteinExistence type="predicted"/>
<keyword evidence="4" id="KW-1185">Reference proteome</keyword>
<dbReference type="PANTHER" id="PTHR32166:SF74">
    <property type="entry name" value="OS05G0256350 PROTEIN"/>
    <property type="match status" value="1"/>
</dbReference>
<reference evidence="3 4" key="1">
    <citation type="journal article" date="2021" name="Commun. Biol.">
        <title>The genome of Shorea leprosula (Dipterocarpaceae) highlights the ecological relevance of drought in aseasonal tropical rainforests.</title>
        <authorList>
            <person name="Ng K.K.S."/>
            <person name="Kobayashi M.J."/>
            <person name="Fawcett J.A."/>
            <person name="Hatakeyama M."/>
            <person name="Paape T."/>
            <person name="Ng C.H."/>
            <person name="Ang C.C."/>
            <person name="Tnah L.H."/>
            <person name="Lee C.T."/>
            <person name="Nishiyama T."/>
            <person name="Sese J."/>
            <person name="O'Brien M.J."/>
            <person name="Copetti D."/>
            <person name="Mohd Noor M.I."/>
            <person name="Ong R.C."/>
            <person name="Putra M."/>
            <person name="Sireger I.Z."/>
            <person name="Indrioko S."/>
            <person name="Kosugi Y."/>
            <person name="Izuno A."/>
            <person name="Isagi Y."/>
            <person name="Lee S.L."/>
            <person name="Shimizu K.K."/>
        </authorList>
    </citation>
    <scope>NUCLEOTIDE SEQUENCE [LARGE SCALE GENOMIC DNA]</scope>
    <source>
        <strain evidence="3">214</strain>
    </source>
</reference>
<evidence type="ECO:0000313" key="4">
    <source>
        <dbReference type="Proteomes" id="UP001054252"/>
    </source>
</evidence>
<dbReference type="SUPFAM" id="SSF53098">
    <property type="entry name" value="Ribonuclease H-like"/>
    <property type="match status" value="1"/>
</dbReference>
<name>A0AAV5HU35_9ROSI</name>
<dbReference type="Proteomes" id="UP001054252">
    <property type="component" value="Unassembled WGS sequence"/>
</dbReference>
<organism evidence="3 4">
    <name type="scientific">Rubroshorea leprosula</name>
    <dbReference type="NCBI Taxonomy" id="152421"/>
    <lineage>
        <taxon>Eukaryota</taxon>
        <taxon>Viridiplantae</taxon>
        <taxon>Streptophyta</taxon>
        <taxon>Embryophyta</taxon>
        <taxon>Tracheophyta</taxon>
        <taxon>Spermatophyta</taxon>
        <taxon>Magnoliopsida</taxon>
        <taxon>eudicotyledons</taxon>
        <taxon>Gunneridae</taxon>
        <taxon>Pentapetalae</taxon>
        <taxon>rosids</taxon>
        <taxon>malvids</taxon>
        <taxon>Malvales</taxon>
        <taxon>Dipterocarpaceae</taxon>
        <taxon>Rubroshorea</taxon>
    </lineage>
</organism>
<comment type="caution">
    <text evidence="3">The sequence shown here is derived from an EMBL/GenBank/DDBJ whole genome shotgun (WGS) entry which is preliminary data.</text>
</comment>
<feature type="domain" description="HAT C-terminal dimerisation" evidence="2">
    <location>
        <begin position="358"/>
        <end position="423"/>
    </location>
</feature>
<dbReference type="EMBL" id="BPVZ01000003">
    <property type="protein sequence ID" value="GKU89252.1"/>
    <property type="molecule type" value="Genomic_DNA"/>
</dbReference>
<gene>
    <name evidence="3" type="ORF">SLEP1_g3416</name>
</gene>
<dbReference type="PANTHER" id="PTHR32166">
    <property type="entry name" value="OSJNBA0013A04.12 PROTEIN"/>
    <property type="match status" value="1"/>
</dbReference>
<dbReference type="Pfam" id="PF05699">
    <property type="entry name" value="Dimer_Tnp_hAT"/>
    <property type="match status" value="1"/>
</dbReference>
<protein>
    <recommendedName>
        <fullName evidence="5">Transposase</fullName>
    </recommendedName>
</protein>
<accession>A0AAV5HU35</accession>
<feature type="domain" description="DUF659" evidence="1">
    <location>
        <begin position="101"/>
        <end position="250"/>
    </location>
</feature>
<dbReference type="AlphaFoldDB" id="A0AAV5HU35"/>
<evidence type="ECO:0008006" key="5">
    <source>
        <dbReference type="Google" id="ProtNLM"/>
    </source>
</evidence>
<evidence type="ECO:0000313" key="3">
    <source>
        <dbReference type="EMBL" id="GKU89252.1"/>
    </source>
</evidence>
<evidence type="ECO:0000259" key="1">
    <source>
        <dbReference type="Pfam" id="PF04937"/>
    </source>
</evidence>
<dbReference type="InterPro" id="IPR008906">
    <property type="entry name" value="HATC_C_dom"/>
</dbReference>
<sequence>MPRESTLTIGGRSKKAKIGQHKGPIDLYMYQKPEETLKKRKLEKCRQSSIKDSNKELRAETIQYIARFFYQNGISFNVARSESFKLMVEAIEQYGKNLKPPNYHELRVSCLNKELEYTKKLMEYHKKQWPRYGVTIMSDGWTDKRQRSIINFLVNSPAGTMFVKSIDASAFLKSGEKLFELIDSVVEEIGEKHVVQLVTDNGSNYVLAGKLLEEKRKHIFWTPCAAHCIDLILEDVRKISKVKKTIQRAMSLVGFIYNHSSTLNLMRRFTNKTELVRYGVTRFATNFLSLQSVYKQKASLRKMFTSDEWTSSKLARDAKGVKAPDVNLQLKIYDEVAIYNRAQGRFGDDLAIKSRDSKSPAEWWTLFGHSAPNLQKLAIKILSLTCSASGCERNWSVFEQIHSKKRNRLDHQKMHDLVFVKYNQALKARYNMRDEIDPIVLNEIDFDNEWLVGESGEVEDAHNDLVFENDNLTWGDVERASGAREIRTYTRGQAKKNTTAAFTSQIPALTFKTPATTSSVDAIYATRISEKAHTLLDLEKSEEEEEEFEPGGTS</sequence>